<gene>
    <name evidence="2" type="ORF">ABOD76_09825</name>
</gene>
<dbReference type="EMBL" id="CP158299">
    <property type="protein sequence ID" value="XBV86583.1"/>
    <property type="molecule type" value="Genomic_DNA"/>
</dbReference>
<feature type="chain" id="PRO_5043997691" description="Lipoprotein" evidence="1">
    <location>
        <begin position="20"/>
        <end position="128"/>
    </location>
</feature>
<organism evidence="2">
    <name type="scientific">Deinococcus sonorensis KR-87</name>
    <dbReference type="NCBI Taxonomy" id="694439"/>
    <lineage>
        <taxon>Bacteria</taxon>
        <taxon>Thermotogati</taxon>
        <taxon>Deinococcota</taxon>
        <taxon>Deinococci</taxon>
        <taxon>Deinococcales</taxon>
        <taxon>Deinococcaceae</taxon>
        <taxon>Deinococcus</taxon>
    </lineage>
</organism>
<evidence type="ECO:0000313" key="2">
    <source>
        <dbReference type="EMBL" id="XBV86583.1"/>
    </source>
</evidence>
<feature type="signal peptide" evidence="1">
    <location>
        <begin position="1"/>
        <end position="19"/>
    </location>
</feature>
<dbReference type="AlphaFoldDB" id="A0AAU7UE68"/>
<proteinExistence type="predicted"/>
<name>A0AAU7UE68_9DEIO</name>
<accession>A0AAU7UE68</accession>
<protein>
    <recommendedName>
        <fullName evidence="3">Lipoprotein</fullName>
    </recommendedName>
</protein>
<keyword evidence="1" id="KW-0732">Signal</keyword>
<sequence>MNRLLVLSALGLLTACAPALTSQNPADLLLHPGQTWQVVGTAGGQPAEYRIRVRSPTTRQSNGFVGCTDMSALSDPRGGSTVLAIVYDPLDSDSEFNRHFPGQQHRRRFQRVALPGRVAERQSVAHPL</sequence>
<evidence type="ECO:0008006" key="3">
    <source>
        <dbReference type="Google" id="ProtNLM"/>
    </source>
</evidence>
<dbReference type="KEGG" id="dsc:ABOD76_09825"/>
<evidence type="ECO:0000256" key="1">
    <source>
        <dbReference type="SAM" id="SignalP"/>
    </source>
</evidence>
<dbReference type="PROSITE" id="PS51257">
    <property type="entry name" value="PROKAR_LIPOPROTEIN"/>
    <property type="match status" value="1"/>
</dbReference>
<dbReference type="RefSeq" id="WP_350244655.1">
    <property type="nucleotide sequence ID" value="NZ_CP158299.1"/>
</dbReference>
<reference evidence="2" key="1">
    <citation type="submission" date="2024-06" db="EMBL/GenBank/DDBJ databases">
        <title>Draft Genome Sequence of Deinococcus sonorensis Type Strain KR-87, a Biofilm Producing Representative of the Genus Deinococcus.</title>
        <authorList>
            <person name="Boren L.S."/>
            <person name="Grosso R.A."/>
            <person name="Hugenberg-Cox A.N."/>
            <person name="Hill J.T.E."/>
            <person name="Albert C.M."/>
            <person name="Tuohy J.M."/>
        </authorList>
    </citation>
    <scope>NUCLEOTIDE SEQUENCE</scope>
    <source>
        <strain evidence="2">KR-87</strain>
    </source>
</reference>